<evidence type="ECO:0000259" key="9">
    <source>
        <dbReference type="PROSITE" id="PS50144"/>
    </source>
</evidence>
<evidence type="ECO:0000256" key="2">
    <source>
        <dbReference type="ARBA" id="ARBA00022490"/>
    </source>
</evidence>
<keyword evidence="3" id="KW-0479">Metal-binding</keyword>
<evidence type="ECO:0000256" key="6">
    <source>
        <dbReference type="PROSITE-ProRule" id="PRU00175"/>
    </source>
</evidence>
<feature type="coiled-coil region" evidence="7">
    <location>
        <begin position="268"/>
        <end position="302"/>
    </location>
</feature>
<dbReference type="GO" id="GO:0043122">
    <property type="term" value="P:regulation of canonical NF-kappaB signal transduction"/>
    <property type="evidence" value="ECO:0007669"/>
    <property type="project" value="TreeGrafter"/>
</dbReference>
<evidence type="ECO:0000256" key="1">
    <source>
        <dbReference type="ARBA" id="ARBA00004496"/>
    </source>
</evidence>
<evidence type="ECO:0000256" key="3">
    <source>
        <dbReference type="ARBA" id="ARBA00022723"/>
    </source>
</evidence>
<keyword evidence="5" id="KW-0862">Zinc</keyword>
<proteinExistence type="predicted"/>
<keyword evidence="7" id="KW-0175">Coiled coil</keyword>
<dbReference type="InterPro" id="IPR013083">
    <property type="entry name" value="Znf_RING/FYVE/PHD"/>
</dbReference>
<dbReference type="GO" id="GO:0061630">
    <property type="term" value="F:ubiquitin protein ligase activity"/>
    <property type="evidence" value="ECO:0007669"/>
    <property type="project" value="TreeGrafter"/>
</dbReference>
<dbReference type="Proteomes" id="UP001372834">
    <property type="component" value="Unassembled WGS sequence"/>
</dbReference>
<organism evidence="10 11">
    <name type="scientific">Polyplax serrata</name>
    <name type="common">Common mouse louse</name>
    <dbReference type="NCBI Taxonomy" id="468196"/>
    <lineage>
        <taxon>Eukaryota</taxon>
        <taxon>Metazoa</taxon>
        <taxon>Ecdysozoa</taxon>
        <taxon>Arthropoda</taxon>
        <taxon>Hexapoda</taxon>
        <taxon>Insecta</taxon>
        <taxon>Pterygota</taxon>
        <taxon>Neoptera</taxon>
        <taxon>Paraneoptera</taxon>
        <taxon>Psocodea</taxon>
        <taxon>Troctomorpha</taxon>
        <taxon>Phthiraptera</taxon>
        <taxon>Anoplura</taxon>
        <taxon>Polyplacidae</taxon>
        <taxon>Polyplax</taxon>
    </lineage>
</organism>
<dbReference type="Pfam" id="PF13923">
    <property type="entry name" value="zf-C3HC4_2"/>
    <property type="match status" value="1"/>
</dbReference>
<dbReference type="PROSITE" id="PS50089">
    <property type="entry name" value="ZF_RING_2"/>
    <property type="match status" value="1"/>
</dbReference>
<dbReference type="InterPro" id="IPR001841">
    <property type="entry name" value="Znf_RING"/>
</dbReference>
<dbReference type="InterPro" id="IPR012227">
    <property type="entry name" value="TNF_rcpt-assoc_TRAF_met"/>
</dbReference>
<comment type="subcellular location">
    <subcellularLocation>
        <location evidence="1">Cytoplasm</location>
    </subcellularLocation>
</comment>
<evidence type="ECO:0000259" key="8">
    <source>
        <dbReference type="PROSITE" id="PS50089"/>
    </source>
</evidence>
<evidence type="ECO:0000313" key="11">
    <source>
        <dbReference type="Proteomes" id="UP001372834"/>
    </source>
</evidence>
<dbReference type="EMBL" id="JAWJWE010000036">
    <property type="protein sequence ID" value="KAK6629672.1"/>
    <property type="molecule type" value="Genomic_DNA"/>
</dbReference>
<dbReference type="GO" id="GO:0031663">
    <property type="term" value="P:lipopolysaccharide-mediated signaling pathway"/>
    <property type="evidence" value="ECO:0007669"/>
    <property type="project" value="TreeGrafter"/>
</dbReference>
<evidence type="ECO:0008006" key="12">
    <source>
        <dbReference type="Google" id="ProtNLM"/>
    </source>
</evidence>
<evidence type="ECO:0000313" key="10">
    <source>
        <dbReference type="EMBL" id="KAK6629672.1"/>
    </source>
</evidence>
<dbReference type="InterPro" id="IPR049342">
    <property type="entry name" value="TRAF1-6_MATH_dom"/>
</dbReference>
<dbReference type="SUPFAM" id="SSF49599">
    <property type="entry name" value="TRAF domain-like"/>
    <property type="match status" value="1"/>
</dbReference>
<evidence type="ECO:0000256" key="7">
    <source>
        <dbReference type="SAM" id="Coils"/>
    </source>
</evidence>
<feature type="domain" description="RING-type" evidence="8">
    <location>
        <begin position="91"/>
        <end position="129"/>
    </location>
</feature>
<dbReference type="PROSITE" id="PS00518">
    <property type="entry name" value="ZF_RING_1"/>
    <property type="match status" value="1"/>
</dbReference>
<dbReference type="GO" id="GO:0045087">
    <property type="term" value="P:innate immune response"/>
    <property type="evidence" value="ECO:0007669"/>
    <property type="project" value="TreeGrafter"/>
</dbReference>
<dbReference type="PROSITE" id="PS50144">
    <property type="entry name" value="MATH"/>
    <property type="match status" value="1"/>
</dbReference>
<evidence type="ECO:0000256" key="5">
    <source>
        <dbReference type="ARBA" id="ARBA00022833"/>
    </source>
</evidence>
<sequence length="451" mass="51390">MNPLGPHKKLITLCESHNFSSPKTLVDNVEVRRLSFSVKPCQSKIQSWLLRNVARRNRYLSPTDKIIRGPEKMQESNVPMELAGLDPQYECPICLSCLKEPLLTSCGHRFCSSCLGIWLESKGERCPVDGAILNKKSDLFPDHFTRREILSRKTTCRTCKQEMGISELEEHMLVHVEGGRDGEDSLCPFKSVGCEAEVTKETLKEHLTKDIHAHLNLVASSHASLKEKLKVSDRMTEVLAQESALWDPQEKGKEQQNASLMRALYERVVILEQRCHEQNAQIQKLKSEVQEAESKVREVSLQHASGQYLWSITEFSKKVEAMRSGDKRLFFSEGFYTSPIGYKICGRINLSPNNGDQLSLLIHLMKTAHDCTLDWPFSGRIHLAVIHPTNPELSAKETMMTRPDLDSFKRPLREMNTKAFGYPQFISLNDIFKNGFLTNDTLLVKIHIQRV</sequence>
<accession>A0AAN8PFL4</accession>
<keyword evidence="2" id="KW-0963">Cytoplasm</keyword>
<keyword evidence="4 6" id="KW-0863">Zinc-finger</keyword>
<dbReference type="GO" id="GO:0042981">
    <property type="term" value="P:regulation of apoptotic process"/>
    <property type="evidence" value="ECO:0007669"/>
    <property type="project" value="InterPro"/>
</dbReference>
<dbReference type="InterPro" id="IPR002083">
    <property type="entry name" value="MATH/TRAF_dom"/>
</dbReference>
<name>A0AAN8PFL4_POLSC</name>
<dbReference type="Gene3D" id="2.60.210.10">
    <property type="entry name" value="Apoptosis, Tumor Necrosis Factor Receptor Associated Protein 2, Chain A"/>
    <property type="match status" value="1"/>
</dbReference>
<dbReference type="PANTHER" id="PTHR10131">
    <property type="entry name" value="TNF RECEPTOR ASSOCIATED FACTOR"/>
    <property type="match status" value="1"/>
</dbReference>
<dbReference type="Pfam" id="PF21355">
    <property type="entry name" value="TRAF-mep_MATH"/>
    <property type="match status" value="1"/>
</dbReference>
<dbReference type="SMART" id="SM00184">
    <property type="entry name" value="RING"/>
    <property type="match status" value="1"/>
</dbReference>
<dbReference type="GO" id="GO:0005737">
    <property type="term" value="C:cytoplasm"/>
    <property type="evidence" value="ECO:0007669"/>
    <property type="project" value="UniProtKB-SubCell"/>
</dbReference>
<dbReference type="PIRSF" id="PIRSF015614">
    <property type="entry name" value="TRAF"/>
    <property type="match status" value="1"/>
</dbReference>
<comment type="caution">
    <text evidence="10">The sequence shown here is derived from an EMBL/GenBank/DDBJ whole genome shotgun (WGS) entry which is preliminary data.</text>
</comment>
<dbReference type="AlphaFoldDB" id="A0AAN8PFL4"/>
<dbReference type="SUPFAM" id="SSF57850">
    <property type="entry name" value="RING/U-box"/>
    <property type="match status" value="1"/>
</dbReference>
<evidence type="ECO:0000256" key="4">
    <source>
        <dbReference type="ARBA" id="ARBA00022771"/>
    </source>
</evidence>
<dbReference type="Gene3D" id="3.30.40.10">
    <property type="entry name" value="Zinc/RING finger domain, C3HC4 (zinc finger)"/>
    <property type="match status" value="1"/>
</dbReference>
<reference evidence="10 11" key="1">
    <citation type="submission" date="2023-10" db="EMBL/GenBank/DDBJ databases">
        <title>Genomes of two closely related lineages of the louse Polyplax serrata with different host specificities.</title>
        <authorList>
            <person name="Martinu J."/>
            <person name="Tarabai H."/>
            <person name="Stefka J."/>
            <person name="Hypsa V."/>
        </authorList>
    </citation>
    <scope>NUCLEOTIDE SEQUENCE [LARGE SCALE GENOMIC DNA]</scope>
    <source>
        <strain evidence="10">HR10_N</strain>
    </source>
</reference>
<feature type="domain" description="MATH" evidence="9">
    <location>
        <begin position="305"/>
        <end position="448"/>
    </location>
</feature>
<dbReference type="InterPro" id="IPR008974">
    <property type="entry name" value="TRAF-like"/>
</dbReference>
<dbReference type="GO" id="GO:0008270">
    <property type="term" value="F:zinc ion binding"/>
    <property type="evidence" value="ECO:0007669"/>
    <property type="project" value="UniProtKB-KW"/>
</dbReference>
<dbReference type="InterPro" id="IPR017907">
    <property type="entry name" value="Znf_RING_CS"/>
</dbReference>
<gene>
    <name evidence="10" type="ORF">RUM43_003490</name>
</gene>
<protein>
    <recommendedName>
        <fullName evidence="12">TNF receptor-associated factor 6</fullName>
    </recommendedName>
</protein>
<dbReference type="PANTHER" id="PTHR10131:SF152">
    <property type="entry name" value="TNF RECEPTOR-ASSOCIATED FACTOR 6"/>
    <property type="match status" value="1"/>
</dbReference>